<reference evidence="1 2" key="1">
    <citation type="journal article" date="2022" name="New Phytol.">
        <title>Ecological generalism drives hyperdiversity of secondary metabolite gene clusters in xylarialean endophytes.</title>
        <authorList>
            <person name="Franco M.E.E."/>
            <person name="Wisecaver J.H."/>
            <person name="Arnold A.E."/>
            <person name="Ju Y.M."/>
            <person name="Slot J.C."/>
            <person name="Ahrendt S."/>
            <person name="Moore L.P."/>
            <person name="Eastman K.E."/>
            <person name="Scott K."/>
            <person name="Konkel Z."/>
            <person name="Mondo S.J."/>
            <person name="Kuo A."/>
            <person name="Hayes R.D."/>
            <person name="Haridas S."/>
            <person name="Andreopoulos B."/>
            <person name="Riley R."/>
            <person name="LaButti K."/>
            <person name="Pangilinan J."/>
            <person name="Lipzen A."/>
            <person name="Amirebrahimi M."/>
            <person name="Yan J."/>
            <person name="Adam C."/>
            <person name="Keymanesh K."/>
            <person name="Ng V."/>
            <person name="Louie K."/>
            <person name="Northen T."/>
            <person name="Drula E."/>
            <person name="Henrissat B."/>
            <person name="Hsieh H.M."/>
            <person name="Youens-Clark K."/>
            <person name="Lutzoni F."/>
            <person name="Miadlikowska J."/>
            <person name="Eastwood D.C."/>
            <person name="Hamelin R.C."/>
            <person name="Grigoriev I.V."/>
            <person name="U'Ren J.M."/>
        </authorList>
    </citation>
    <scope>NUCLEOTIDE SEQUENCE [LARGE SCALE GENOMIC DNA]</scope>
    <source>
        <strain evidence="1 2">ER1909</strain>
    </source>
</reference>
<comment type="caution">
    <text evidence="1">The sequence shown here is derived from an EMBL/GenBank/DDBJ whole genome shotgun (WGS) entry which is preliminary data.</text>
</comment>
<name>A0ACC0CUE9_9PEZI</name>
<dbReference type="EMBL" id="MU394343">
    <property type="protein sequence ID" value="KAI6084056.1"/>
    <property type="molecule type" value="Genomic_DNA"/>
</dbReference>
<dbReference type="Proteomes" id="UP001497680">
    <property type="component" value="Unassembled WGS sequence"/>
</dbReference>
<keyword evidence="2" id="KW-1185">Reference proteome</keyword>
<sequence length="360" mass="38848">MISALNTLPQHQFAIVANEDGDLVVSTSAPLPPLEPDMLLVRTAAIAINPVDVKLTGPMANPGATTGCDFAGTVIATGSRVPIDKFSMGDRIAAVVPGMNSASTHIGAFAEYVTAYAEFAWKIPSDMSFDSAATLGVSATIAGYALFWSLKIPRQPGNPDRRGSFVLVYGGSTASGTMAIQLIRRSGMIPITTCSPHNFPLVQSYGAEKAFDYSTPNCAADIRAYTGNSLYYALDCFCEASSMEICYAAIGRAGGKYTTLEPYPEHLHTHKAIKPEWLLGPRILGKRVGWKPPYDVEPDSDLYKFGKQWFSCFQHMLSTGQIRTHPVRIAERLGISGIPEGIELVKKGFLSGEKLVYQVP</sequence>
<evidence type="ECO:0000313" key="1">
    <source>
        <dbReference type="EMBL" id="KAI6084056.1"/>
    </source>
</evidence>
<accession>A0ACC0CUE9</accession>
<evidence type="ECO:0000313" key="2">
    <source>
        <dbReference type="Proteomes" id="UP001497680"/>
    </source>
</evidence>
<proteinExistence type="predicted"/>
<protein>
    <submittedName>
        <fullName evidence="1">GroES-like protein</fullName>
    </submittedName>
</protein>
<organism evidence="1 2">
    <name type="scientific">Hypoxylon rubiginosum</name>
    <dbReference type="NCBI Taxonomy" id="110542"/>
    <lineage>
        <taxon>Eukaryota</taxon>
        <taxon>Fungi</taxon>
        <taxon>Dikarya</taxon>
        <taxon>Ascomycota</taxon>
        <taxon>Pezizomycotina</taxon>
        <taxon>Sordariomycetes</taxon>
        <taxon>Xylariomycetidae</taxon>
        <taxon>Xylariales</taxon>
        <taxon>Hypoxylaceae</taxon>
        <taxon>Hypoxylon</taxon>
    </lineage>
</organism>
<gene>
    <name evidence="1" type="ORF">F4821DRAFT_243688</name>
</gene>